<dbReference type="Gene3D" id="3.50.50.60">
    <property type="entry name" value="FAD/NAD(P)-binding domain"/>
    <property type="match status" value="1"/>
</dbReference>
<dbReference type="EMBL" id="CAJPDQ010000025">
    <property type="protein sequence ID" value="CAF9926275.1"/>
    <property type="molecule type" value="Genomic_DNA"/>
</dbReference>
<comment type="caution">
    <text evidence="2">The sequence shown here is derived from an EMBL/GenBank/DDBJ whole genome shotgun (WGS) entry which is preliminary data.</text>
</comment>
<dbReference type="GO" id="GO:0016491">
    <property type="term" value="F:oxidoreductase activity"/>
    <property type="evidence" value="ECO:0007669"/>
    <property type="project" value="InterPro"/>
</dbReference>
<feature type="domain" description="Amine oxidase" evidence="1">
    <location>
        <begin position="20"/>
        <end position="497"/>
    </location>
</feature>
<proteinExistence type="predicted"/>
<dbReference type="Proteomes" id="UP000664169">
    <property type="component" value="Unassembled WGS sequence"/>
</dbReference>
<accession>A0A8H3IMD6</accession>
<dbReference type="SUPFAM" id="SSF54373">
    <property type="entry name" value="FAD-linked reductases, C-terminal domain"/>
    <property type="match status" value="1"/>
</dbReference>
<dbReference type="GO" id="GO:0050660">
    <property type="term" value="F:flavin adenine dinucleotide binding"/>
    <property type="evidence" value="ECO:0007669"/>
    <property type="project" value="TreeGrafter"/>
</dbReference>
<dbReference type="GO" id="GO:0003682">
    <property type="term" value="F:chromatin binding"/>
    <property type="evidence" value="ECO:0007669"/>
    <property type="project" value="TreeGrafter"/>
</dbReference>
<reference evidence="2" key="1">
    <citation type="submission" date="2021-03" db="EMBL/GenBank/DDBJ databases">
        <authorList>
            <person name="Tagirdzhanova G."/>
        </authorList>
    </citation>
    <scope>NUCLEOTIDE SEQUENCE</scope>
</reference>
<dbReference type="SUPFAM" id="SSF51905">
    <property type="entry name" value="FAD/NAD(P)-binding domain"/>
    <property type="match status" value="1"/>
</dbReference>
<dbReference type="InterPro" id="IPR050281">
    <property type="entry name" value="Flavin_monoamine_oxidase"/>
</dbReference>
<dbReference type="PANTHER" id="PTHR10742:SF414">
    <property type="entry name" value="CONTAINING AMINE OXIDASE, PUTATIVE (AFU_ORTHOLOGUE AFUA_3G12150)-RELATED"/>
    <property type="match status" value="1"/>
</dbReference>
<keyword evidence="3" id="KW-1185">Reference proteome</keyword>
<dbReference type="AlphaFoldDB" id="A0A8H3IMD6"/>
<evidence type="ECO:0000313" key="2">
    <source>
        <dbReference type="EMBL" id="CAF9926275.1"/>
    </source>
</evidence>
<protein>
    <recommendedName>
        <fullName evidence="1">Amine oxidase domain-containing protein</fullName>
    </recommendedName>
</protein>
<sequence length="509" mass="56704">MYTRDLEILELRVGVIGAGIAGLRCAKVLIEKGIDVTILEARDRIGGRIHQATLLDRLVDMGPNWVHGTDDNLLLELAKETGSHLGSPGEDAYVYDAHGNLVDCQQVSESFNILWEILAEAFRHSNENCEHIPPDVGLKDFFKDRLLARQLNAKTRSFILGLAEIWGAFIGDAFEKQSLKWFWLEECLDGDNLFVLDTHRAIINKIAKSVSENADIRLSTVAKNVHTQQKESKGHKIVVETTCGAFAFDELIVTIPLGCLKRETLTFWPELPSDIRSAVANASYSGLEKAYIAFPTAFWESQNETAGNTDKGCFTTTNIYPTFTHFLRSTCVPKQQQSWTVEMVSLSSPEVFGIHAQPVLLFHLWDIAAVQVTSAIAELEPFGSEYHKTIVEFFQPFYNRLPGYQEGHPDCIPTATLATNWQKDEYAGYGSYTNFKTHGNGKAGENGPIIDDGVRTMRKGVPERGIWFAGEHTAPFITLGTSTGAYWSGEAVARRIIEAHIPSTHPNWD</sequence>
<name>A0A8H3IMD6_9LECA</name>
<dbReference type="Gene3D" id="3.90.660.10">
    <property type="match status" value="1"/>
</dbReference>
<evidence type="ECO:0000313" key="3">
    <source>
        <dbReference type="Proteomes" id="UP000664169"/>
    </source>
</evidence>
<dbReference type="PANTHER" id="PTHR10742">
    <property type="entry name" value="FLAVIN MONOAMINE OXIDASE"/>
    <property type="match status" value="1"/>
</dbReference>
<organism evidence="2 3">
    <name type="scientific">Gomphillus americanus</name>
    <dbReference type="NCBI Taxonomy" id="1940652"/>
    <lineage>
        <taxon>Eukaryota</taxon>
        <taxon>Fungi</taxon>
        <taxon>Dikarya</taxon>
        <taxon>Ascomycota</taxon>
        <taxon>Pezizomycotina</taxon>
        <taxon>Lecanoromycetes</taxon>
        <taxon>OSLEUM clade</taxon>
        <taxon>Ostropomycetidae</taxon>
        <taxon>Ostropales</taxon>
        <taxon>Graphidaceae</taxon>
        <taxon>Gomphilloideae</taxon>
        <taxon>Gomphillus</taxon>
    </lineage>
</organism>
<dbReference type="Pfam" id="PF01593">
    <property type="entry name" value="Amino_oxidase"/>
    <property type="match status" value="1"/>
</dbReference>
<dbReference type="InterPro" id="IPR002937">
    <property type="entry name" value="Amino_oxidase"/>
</dbReference>
<dbReference type="InterPro" id="IPR036188">
    <property type="entry name" value="FAD/NAD-bd_sf"/>
</dbReference>
<dbReference type="PRINTS" id="PR00419">
    <property type="entry name" value="ADXRDTASE"/>
</dbReference>
<evidence type="ECO:0000259" key="1">
    <source>
        <dbReference type="Pfam" id="PF01593"/>
    </source>
</evidence>
<dbReference type="OrthoDB" id="5046242at2759"/>
<dbReference type="GO" id="GO:0006338">
    <property type="term" value="P:chromatin remodeling"/>
    <property type="evidence" value="ECO:0007669"/>
    <property type="project" value="TreeGrafter"/>
</dbReference>
<gene>
    <name evidence="2" type="ORF">GOMPHAMPRED_004093</name>
</gene>